<dbReference type="RefSeq" id="WP_171644046.1">
    <property type="nucleotide sequence ID" value="NZ_WHOA01000099.1"/>
</dbReference>
<accession>A0ABX1XW76</accession>
<name>A0ABX1XW76_9BACL</name>
<evidence type="ECO:0000313" key="2">
    <source>
        <dbReference type="EMBL" id="NOU72761.1"/>
    </source>
</evidence>
<keyword evidence="3" id="KW-1185">Reference proteome</keyword>
<organism evidence="2 3">
    <name type="scientific">Paenibacillus phytorum</name>
    <dbReference type="NCBI Taxonomy" id="2654977"/>
    <lineage>
        <taxon>Bacteria</taxon>
        <taxon>Bacillati</taxon>
        <taxon>Bacillota</taxon>
        <taxon>Bacilli</taxon>
        <taxon>Bacillales</taxon>
        <taxon>Paenibacillaceae</taxon>
        <taxon>Paenibacillus</taxon>
    </lineage>
</organism>
<dbReference type="EMBL" id="WHOA01000099">
    <property type="protein sequence ID" value="NOU72761.1"/>
    <property type="molecule type" value="Genomic_DNA"/>
</dbReference>
<dbReference type="Proteomes" id="UP000616779">
    <property type="component" value="Unassembled WGS sequence"/>
</dbReference>
<gene>
    <name evidence="2" type="ORF">GC098_15250</name>
</gene>
<protein>
    <submittedName>
        <fullName evidence="2">Uncharacterized protein</fullName>
    </submittedName>
</protein>
<sequence length="102" mass="11807">MKNYMVKFLFKSALVFGTLVFIVYLLLFLFIYSRTPEQAIQKKIGNLETTYIVNNADFIDKDGSNRYYISELDGKFTDSIPHIFYLKKTSAGWIIVNYGNAP</sequence>
<reference evidence="2 3" key="1">
    <citation type="submission" date="2019-10" db="EMBL/GenBank/DDBJ databases">
        <title>Description of Paenibacillus terrestris sp. nov.</title>
        <authorList>
            <person name="Carlier A."/>
            <person name="Qi S."/>
        </authorList>
    </citation>
    <scope>NUCLEOTIDE SEQUENCE [LARGE SCALE GENOMIC DNA]</scope>
    <source>
        <strain evidence="2 3">LMG 31458</strain>
    </source>
</reference>
<feature type="transmembrane region" description="Helical" evidence="1">
    <location>
        <begin position="12"/>
        <end position="32"/>
    </location>
</feature>
<keyword evidence="1" id="KW-0472">Membrane</keyword>
<evidence type="ECO:0000313" key="3">
    <source>
        <dbReference type="Proteomes" id="UP000616779"/>
    </source>
</evidence>
<keyword evidence="1" id="KW-0812">Transmembrane</keyword>
<keyword evidence="1" id="KW-1133">Transmembrane helix</keyword>
<comment type="caution">
    <text evidence="2">The sequence shown here is derived from an EMBL/GenBank/DDBJ whole genome shotgun (WGS) entry which is preliminary data.</text>
</comment>
<proteinExistence type="predicted"/>
<evidence type="ECO:0000256" key="1">
    <source>
        <dbReference type="SAM" id="Phobius"/>
    </source>
</evidence>